<evidence type="ECO:0000256" key="3">
    <source>
        <dbReference type="ARBA" id="ARBA00022729"/>
    </source>
</evidence>
<feature type="disulfide bond" evidence="11">
    <location>
        <begin position="27"/>
        <end position="91"/>
    </location>
</feature>
<feature type="region of interest" description="Disordered" evidence="12">
    <location>
        <begin position="152"/>
        <end position="180"/>
    </location>
</feature>
<reference evidence="15" key="1">
    <citation type="submission" date="2011-10" db="EMBL/GenBank/DDBJ databases">
        <authorList>
            <consortium name="Soft-shell Turtle Genome Consortium"/>
        </authorList>
    </citation>
    <scope>NUCLEOTIDE SEQUENCE [LARGE SCALE GENOMIC DNA]</scope>
    <source>
        <strain evidence="15">Daiwa-1</strain>
    </source>
</reference>
<dbReference type="PRINTS" id="PR00258">
    <property type="entry name" value="SPERACTRCPTR"/>
</dbReference>
<dbReference type="InterPro" id="IPR036772">
    <property type="entry name" value="SRCR-like_dom_sf"/>
</dbReference>
<feature type="domain" description="SRCR" evidence="13">
    <location>
        <begin position="451"/>
        <end position="551"/>
    </location>
</feature>
<protein>
    <recommendedName>
        <fullName evidence="10">Soluble scavenger receptor cysteine-rich domain-containing protein SSC5D</fullName>
    </recommendedName>
</protein>
<feature type="disulfide bond" evidence="11">
    <location>
        <begin position="361"/>
        <end position="371"/>
    </location>
</feature>
<dbReference type="PROSITE" id="PS00420">
    <property type="entry name" value="SRCR_1"/>
    <property type="match status" value="4"/>
</dbReference>
<comment type="caution">
    <text evidence="11">Lacks conserved residue(s) required for the propagation of feature annotation.</text>
</comment>
<evidence type="ECO:0000256" key="8">
    <source>
        <dbReference type="ARBA" id="ARBA00058074"/>
    </source>
</evidence>
<feature type="disulfide bond" evidence="11">
    <location>
        <begin position="217"/>
        <end position="278"/>
    </location>
</feature>
<evidence type="ECO:0000256" key="2">
    <source>
        <dbReference type="ARBA" id="ARBA00022525"/>
    </source>
</evidence>
<dbReference type="Pfam" id="PF00530">
    <property type="entry name" value="SRCR"/>
    <property type="match status" value="5"/>
</dbReference>
<name>K7FTP9_PELSI</name>
<evidence type="ECO:0000256" key="6">
    <source>
        <dbReference type="ARBA" id="ARBA00023170"/>
    </source>
</evidence>
<dbReference type="EMBL" id="AGCU01152683">
    <property type="status" value="NOT_ANNOTATED_CDS"/>
    <property type="molecule type" value="Genomic_DNA"/>
</dbReference>
<proteinExistence type="predicted"/>
<keyword evidence="4" id="KW-0677">Repeat</keyword>
<evidence type="ECO:0000259" key="13">
    <source>
        <dbReference type="PROSITE" id="PS50287"/>
    </source>
</evidence>
<feature type="disulfide bond" evidence="11">
    <location>
        <begin position="204"/>
        <end position="268"/>
    </location>
</feature>
<dbReference type="GO" id="GO:0005615">
    <property type="term" value="C:extracellular space"/>
    <property type="evidence" value="ECO:0007669"/>
    <property type="project" value="TreeGrafter"/>
</dbReference>
<feature type="domain" description="SRCR" evidence="13">
    <location>
        <begin position="745"/>
        <end position="848"/>
    </location>
</feature>
<reference evidence="15" key="2">
    <citation type="journal article" date="2013" name="Nat. Genet.">
        <title>The draft genomes of soft-shell turtle and green sea turtle yield insights into the development and evolution of the turtle-specific body plan.</title>
        <authorList>
            <person name="Wang Z."/>
            <person name="Pascual-Anaya J."/>
            <person name="Zadissa A."/>
            <person name="Li W."/>
            <person name="Niimura Y."/>
            <person name="Huang Z."/>
            <person name="Li C."/>
            <person name="White S."/>
            <person name="Xiong Z."/>
            <person name="Fang D."/>
            <person name="Wang B."/>
            <person name="Ming Y."/>
            <person name="Chen Y."/>
            <person name="Zheng Y."/>
            <person name="Kuraku S."/>
            <person name="Pignatelli M."/>
            <person name="Herrero J."/>
            <person name="Beal K."/>
            <person name="Nozawa M."/>
            <person name="Li Q."/>
            <person name="Wang J."/>
            <person name="Zhang H."/>
            <person name="Yu L."/>
            <person name="Shigenobu S."/>
            <person name="Wang J."/>
            <person name="Liu J."/>
            <person name="Flicek P."/>
            <person name="Searle S."/>
            <person name="Wang J."/>
            <person name="Kuratani S."/>
            <person name="Yin Y."/>
            <person name="Aken B."/>
            <person name="Zhang G."/>
            <person name="Irie N."/>
        </authorList>
    </citation>
    <scope>NUCLEOTIDE SEQUENCE [LARGE SCALE GENOMIC DNA]</scope>
    <source>
        <strain evidence="15">Daiwa-1</strain>
    </source>
</reference>
<comment type="subunit">
    <text evidence="9">Interacts with LGALS1 and laminin.</text>
</comment>
<keyword evidence="3" id="KW-0732">Signal</keyword>
<feature type="domain" description="SRCR" evidence="13">
    <location>
        <begin position="305"/>
        <end position="391"/>
    </location>
</feature>
<keyword evidence="7" id="KW-0325">Glycoprotein</keyword>
<dbReference type="GeneTree" id="ENSGT00950000183145"/>
<dbReference type="EMBL" id="AGCU01152679">
    <property type="status" value="NOT_ANNOTATED_CDS"/>
    <property type="molecule type" value="Genomic_DNA"/>
</dbReference>
<evidence type="ECO:0000256" key="9">
    <source>
        <dbReference type="ARBA" id="ARBA00064153"/>
    </source>
</evidence>
<dbReference type="EMBL" id="AGCU01152687">
    <property type="status" value="NOT_ANNOTATED_CDS"/>
    <property type="molecule type" value="Genomic_DNA"/>
</dbReference>
<dbReference type="EMBL" id="AGCU01152678">
    <property type="status" value="NOT_ANNOTATED_CDS"/>
    <property type="molecule type" value="Genomic_DNA"/>
</dbReference>
<reference evidence="14" key="4">
    <citation type="submission" date="2025-09" db="UniProtKB">
        <authorList>
            <consortium name="Ensembl"/>
        </authorList>
    </citation>
    <scope>IDENTIFICATION</scope>
</reference>
<feature type="domain" description="SRCR" evidence="13">
    <location>
        <begin position="179"/>
        <end position="279"/>
    </location>
</feature>
<feature type="compositionally biased region" description="Low complexity" evidence="12">
    <location>
        <begin position="571"/>
        <end position="583"/>
    </location>
</feature>
<keyword evidence="6" id="KW-0675">Receptor</keyword>
<dbReference type="GO" id="GO:0005886">
    <property type="term" value="C:plasma membrane"/>
    <property type="evidence" value="ECO:0007669"/>
    <property type="project" value="TreeGrafter"/>
</dbReference>
<dbReference type="PANTHER" id="PTHR48071">
    <property type="entry name" value="SRCR DOMAIN-CONTAINING PROTEIN"/>
    <property type="match status" value="1"/>
</dbReference>
<dbReference type="FunFam" id="3.10.250.10:FF:000001">
    <property type="entry name" value="Lysyl oxidase 4 isoform X1"/>
    <property type="match status" value="1"/>
</dbReference>
<dbReference type="FunFam" id="3.10.250.10:FF:000007">
    <property type="entry name" value="Soluble scavenger receptor cysteine-rich domain-containing protein SSC5D"/>
    <property type="match status" value="4"/>
</dbReference>
<evidence type="ECO:0000256" key="11">
    <source>
        <dbReference type="PROSITE-ProRule" id="PRU00196"/>
    </source>
</evidence>
<dbReference type="EMBL" id="AGCU01152680">
    <property type="status" value="NOT_ANNOTATED_CDS"/>
    <property type="molecule type" value="Genomic_DNA"/>
</dbReference>
<feature type="disulfide bond" evidence="11">
    <location>
        <begin position="248"/>
        <end position="258"/>
    </location>
</feature>
<feature type="disulfide bond" evidence="11">
    <location>
        <begin position="40"/>
        <end position="101"/>
    </location>
</feature>
<feature type="disulfide bond" evidence="11">
    <location>
        <begin position="476"/>
        <end position="540"/>
    </location>
</feature>
<sequence length="848" mass="89278">QVRLSGGPSACVGRVEISHKGRWGSVCDDEWDLADAAVVCRQLGCGTALSAPVGAWFGEGTGPIWLNEMRCQGSEQHLRHCRHRGWSQHVCTHEEDASAVCSGRASRNALWLALTLLGPRDHTLHVAMSLCPSDPAAPTAHRFLPFITTEPSVQLRDPRPPAQSTARAPTTPAHSGAPLRLVGGPHNCGGGLEVLHRGQWGSVCDDGWGGPEGAVVCRELGCGAVQASPGGAHFGTGTGPIWLDDVGCSGKEVSLRHCRARPWGRSNCQHNEDASVVCTVPSHRRCLHAGPALCAHSMSGWWGAVLLGGRWGTVCDDDWDEKDVAVVCRQLGCGQAVESLSSSVFGPGSESQPVLLTDVQCQGTEAALGTCTYTDAGHHCEHDEDAGVRCQAMECVANPPSLPSDAGSAGCSMLTLLSGNGARGTGKSWRGRDSPRSPEQAPQQLFALPDVRLVEGPHSCAGRVEVLVAGRWGTVCDDDWDEKDVAVVCRQLGACSAQGPRPAPTSPGPESQPVLMMDVQCQGTEAALGTCTYKHAENLCEHFDDVGLAGLESPGSGRGTGYDPFPGTQLPASGPAASGPFPAAGSRRPSSCLLCQMSGWWGAPTAAPGEAVGATNSRVIGPGPKSQPVLLLVTTQTRAPVLPQVLGLRTPQSRPGLRCHRTISHLRFGHSLLLISVSPPAFPCRGAKGAGSAGGQQRHTLQWTGGDFPPGPLGHRVWAGLGPERCQGALPGAGLREPASEPFALRLVDGPGRCAGRLEVQYDGEWGTVCDDHWSNSSADVVCRELGCGLAEPVAPKLKDRPRFGKATGRIWLDDVRCKGTEKTLQNCAHHVWGYHDCTHHEDISVVC</sequence>
<dbReference type="PROSITE" id="PS50287">
    <property type="entry name" value="SRCR_2"/>
    <property type="match status" value="5"/>
</dbReference>
<reference evidence="14" key="3">
    <citation type="submission" date="2025-08" db="UniProtKB">
        <authorList>
            <consortium name="Ensembl"/>
        </authorList>
    </citation>
    <scope>IDENTIFICATION</scope>
</reference>
<evidence type="ECO:0000256" key="7">
    <source>
        <dbReference type="ARBA" id="ARBA00023180"/>
    </source>
</evidence>
<dbReference type="EMBL" id="AGCU01152682">
    <property type="status" value="NOT_ANNOTATED_CDS"/>
    <property type="molecule type" value="Genomic_DNA"/>
</dbReference>
<feature type="disulfide bond" evidence="11">
    <location>
        <begin position="71"/>
        <end position="81"/>
    </location>
</feature>
<dbReference type="GO" id="GO:0031638">
    <property type="term" value="P:zymogen activation"/>
    <property type="evidence" value="ECO:0007669"/>
    <property type="project" value="TreeGrafter"/>
</dbReference>
<evidence type="ECO:0000256" key="4">
    <source>
        <dbReference type="ARBA" id="ARBA00022737"/>
    </source>
</evidence>
<evidence type="ECO:0000256" key="10">
    <source>
        <dbReference type="ARBA" id="ARBA00069168"/>
    </source>
</evidence>
<dbReference type="EMBL" id="AGCU01152684">
    <property type="status" value="NOT_ANNOTATED_CDS"/>
    <property type="molecule type" value="Genomic_DNA"/>
</dbReference>
<evidence type="ECO:0000256" key="1">
    <source>
        <dbReference type="ARBA" id="ARBA00004613"/>
    </source>
</evidence>
<feature type="disulfide bond" evidence="11">
    <location>
        <begin position="521"/>
        <end position="531"/>
    </location>
</feature>
<dbReference type="Ensembl" id="ENSPSIT00000011466.1">
    <property type="protein sequence ID" value="ENSPSIP00000011409.1"/>
    <property type="gene ID" value="ENSPSIG00000010219.1"/>
</dbReference>
<feature type="region of interest" description="Disordered" evidence="12">
    <location>
        <begin position="551"/>
        <end position="583"/>
    </location>
</feature>
<feature type="domain" description="SRCR" evidence="13">
    <location>
        <begin position="2"/>
        <end position="102"/>
    </location>
</feature>
<dbReference type="eggNOG" id="ENOG502RTWF">
    <property type="taxonomic scope" value="Eukaryota"/>
</dbReference>
<feature type="region of interest" description="Disordered" evidence="12">
    <location>
        <begin position="421"/>
        <end position="441"/>
    </location>
</feature>
<dbReference type="SUPFAM" id="SSF56487">
    <property type="entry name" value="SRCR-like"/>
    <property type="match status" value="5"/>
</dbReference>
<evidence type="ECO:0000313" key="15">
    <source>
        <dbReference type="Proteomes" id="UP000007267"/>
    </source>
</evidence>
<dbReference type="AlphaFoldDB" id="K7FTP9"/>
<dbReference type="HOGENOM" id="CLU_002555_0_3_1"/>
<comment type="function">
    <text evidence="8">Binds to extracellular matrix proteins. Binds to pathogen-associated molecular patterns (PAMPs) present on the cell walls of Gram-positive and Gram-negative bacteria and fungi, behaving as a pattern recognition receptor (PRR). Induces bacterial and fungal aggregation and subsequent inhibition of PAMP-induced cytokine release. Does not possess intrinsic bactericidal activity. May play a role in the innate defense and homeostasis of certain epithelial surfaces.</text>
</comment>
<evidence type="ECO:0000256" key="5">
    <source>
        <dbReference type="ARBA" id="ARBA00023157"/>
    </source>
</evidence>
<dbReference type="PANTHER" id="PTHR48071:SF15">
    <property type="entry name" value="SRCR DOMAIN-CONTAINING PROTEIN"/>
    <property type="match status" value="1"/>
</dbReference>
<dbReference type="InterPro" id="IPR001190">
    <property type="entry name" value="SRCR"/>
</dbReference>
<keyword evidence="2" id="KW-0964">Secreted</keyword>
<evidence type="ECO:0000256" key="12">
    <source>
        <dbReference type="SAM" id="MobiDB-lite"/>
    </source>
</evidence>
<dbReference type="EMBL" id="AGCU01152686">
    <property type="status" value="NOT_ANNOTATED_CDS"/>
    <property type="molecule type" value="Genomic_DNA"/>
</dbReference>
<dbReference type="EMBL" id="AGCU01152681">
    <property type="status" value="NOT_ANNOTATED_CDS"/>
    <property type="molecule type" value="Genomic_DNA"/>
</dbReference>
<dbReference type="Proteomes" id="UP000007267">
    <property type="component" value="Unassembled WGS sequence"/>
</dbReference>
<dbReference type="Gene3D" id="3.10.250.10">
    <property type="entry name" value="SRCR-like domain"/>
    <property type="match status" value="5"/>
</dbReference>
<dbReference type="GO" id="GO:0004252">
    <property type="term" value="F:serine-type endopeptidase activity"/>
    <property type="evidence" value="ECO:0007669"/>
    <property type="project" value="TreeGrafter"/>
</dbReference>
<keyword evidence="5 11" id="KW-1015">Disulfide bond</keyword>
<keyword evidence="15" id="KW-1185">Reference proteome</keyword>
<organism evidence="14 15">
    <name type="scientific">Pelodiscus sinensis</name>
    <name type="common">Chinese softshell turtle</name>
    <name type="synonym">Trionyx sinensis</name>
    <dbReference type="NCBI Taxonomy" id="13735"/>
    <lineage>
        <taxon>Eukaryota</taxon>
        <taxon>Metazoa</taxon>
        <taxon>Chordata</taxon>
        <taxon>Craniata</taxon>
        <taxon>Vertebrata</taxon>
        <taxon>Euteleostomi</taxon>
        <taxon>Archelosauria</taxon>
        <taxon>Testudinata</taxon>
        <taxon>Testudines</taxon>
        <taxon>Cryptodira</taxon>
        <taxon>Trionychia</taxon>
        <taxon>Trionychidae</taxon>
        <taxon>Pelodiscus</taxon>
    </lineage>
</organism>
<dbReference type="EMBL" id="AGCU01152685">
    <property type="status" value="NOT_ANNOTATED_CDS"/>
    <property type="molecule type" value="Genomic_DNA"/>
</dbReference>
<feature type="disulfide bond" evidence="11">
    <location>
        <begin position="818"/>
        <end position="828"/>
    </location>
</feature>
<accession>K7FTP9</accession>
<dbReference type="SMART" id="SM00202">
    <property type="entry name" value="SR"/>
    <property type="match status" value="5"/>
</dbReference>
<comment type="subcellular location">
    <subcellularLocation>
        <location evidence="1">Secreted</location>
    </subcellularLocation>
</comment>
<evidence type="ECO:0000313" key="14">
    <source>
        <dbReference type="Ensembl" id="ENSPSIP00000011409.1"/>
    </source>
</evidence>